<reference evidence="1 2" key="1">
    <citation type="submission" date="2016-10" db="EMBL/GenBank/DDBJ databases">
        <authorList>
            <person name="de Groot N.N."/>
        </authorList>
    </citation>
    <scope>NUCLEOTIDE SEQUENCE [LARGE SCALE GENOMIC DNA]</scope>
    <source>
        <strain evidence="1 2">Z108</strain>
    </source>
</reference>
<dbReference type="RefSeq" id="WP_075445424.1">
    <property type="nucleotide sequence ID" value="NZ_FOQK01000027.1"/>
</dbReference>
<sequence length="101" mass="11635">MDRQIAVWLLQRGYADDLEQGIRFAEALGKNECTDEMLDTLGHNIDVFMTVGGPVTAENLLPFMQDKYNMATKLIKFWNENPKDTNAIFFFNECRKQGIEV</sequence>
<evidence type="ECO:0000313" key="2">
    <source>
        <dbReference type="Proteomes" id="UP000183639"/>
    </source>
</evidence>
<dbReference type="OrthoDB" id="1666129at2"/>
<proteinExistence type="predicted"/>
<dbReference type="AlphaFoldDB" id="A0A1I3H548"/>
<accession>A0A1I3H548</accession>
<organism evidence="1 2">
    <name type="scientific">Selenomonas ruminantium</name>
    <dbReference type="NCBI Taxonomy" id="971"/>
    <lineage>
        <taxon>Bacteria</taxon>
        <taxon>Bacillati</taxon>
        <taxon>Bacillota</taxon>
        <taxon>Negativicutes</taxon>
        <taxon>Selenomonadales</taxon>
        <taxon>Selenomonadaceae</taxon>
        <taxon>Selenomonas</taxon>
    </lineage>
</organism>
<evidence type="ECO:0000313" key="1">
    <source>
        <dbReference type="EMBL" id="SFI30814.1"/>
    </source>
</evidence>
<name>A0A1I3H548_SELRU</name>
<protein>
    <submittedName>
        <fullName evidence="1">Uncharacterized protein</fullName>
    </submittedName>
</protein>
<gene>
    <name evidence="1" type="ORF">SAMN04487861_12728</name>
</gene>
<dbReference type="EMBL" id="FOQK01000027">
    <property type="protein sequence ID" value="SFI30814.1"/>
    <property type="molecule type" value="Genomic_DNA"/>
</dbReference>
<dbReference type="Proteomes" id="UP000183639">
    <property type="component" value="Unassembled WGS sequence"/>
</dbReference>